<feature type="domain" description="FERM" evidence="2">
    <location>
        <begin position="1"/>
        <end position="232"/>
    </location>
</feature>
<dbReference type="InterPro" id="IPR000299">
    <property type="entry name" value="FERM_domain"/>
</dbReference>
<dbReference type="InterPro" id="IPR014352">
    <property type="entry name" value="FERM/acyl-CoA-bd_prot_sf"/>
</dbReference>
<dbReference type="Proteomes" id="UP000005237">
    <property type="component" value="Unassembled WGS sequence"/>
</dbReference>
<dbReference type="InterPro" id="IPR035963">
    <property type="entry name" value="FERM_2"/>
</dbReference>
<dbReference type="SUPFAM" id="SSF50729">
    <property type="entry name" value="PH domain-like"/>
    <property type="match status" value="1"/>
</dbReference>
<dbReference type="InterPro" id="IPR018980">
    <property type="entry name" value="FERM_PH-like_C"/>
</dbReference>
<dbReference type="EnsemblMetazoa" id="CJA22931.1">
    <property type="protein sequence ID" value="CJA22931.1"/>
    <property type="gene ID" value="WBGene00178503"/>
</dbReference>
<dbReference type="InterPro" id="IPR019748">
    <property type="entry name" value="FERM_central"/>
</dbReference>
<dbReference type="AlphaFoldDB" id="A0A8R1E644"/>
<dbReference type="PANTHER" id="PTHR23280">
    <property type="entry name" value="4.1 G PROTEIN"/>
    <property type="match status" value="1"/>
</dbReference>
<dbReference type="Pfam" id="PF00373">
    <property type="entry name" value="FERM_M"/>
    <property type="match status" value="1"/>
</dbReference>
<dbReference type="CDD" id="cd14473">
    <property type="entry name" value="FERM_B-lobe"/>
    <property type="match status" value="1"/>
</dbReference>
<dbReference type="InterPro" id="IPR019749">
    <property type="entry name" value="Band_41_domain"/>
</dbReference>
<reference evidence="3" key="2">
    <citation type="submission" date="2022-06" db="UniProtKB">
        <authorList>
            <consortium name="EnsemblMetazoa"/>
        </authorList>
    </citation>
    <scope>IDENTIFICATION</scope>
    <source>
        <strain evidence="3">DF5081</strain>
    </source>
</reference>
<evidence type="ECO:0000313" key="4">
    <source>
        <dbReference type="Proteomes" id="UP000005237"/>
    </source>
</evidence>
<organism evidence="3 4">
    <name type="scientific">Caenorhabditis japonica</name>
    <dbReference type="NCBI Taxonomy" id="281687"/>
    <lineage>
        <taxon>Eukaryota</taxon>
        <taxon>Metazoa</taxon>
        <taxon>Ecdysozoa</taxon>
        <taxon>Nematoda</taxon>
        <taxon>Chromadorea</taxon>
        <taxon>Rhabditida</taxon>
        <taxon>Rhabditina</taxon>
        <taxon>Rhabditomorpha</taxon>
        <taxon>Rhabditoidea</taxon>
        <taxon>Rhabditidae</taxon>
        <taxon>Peloderinae</taxon>
        <taxon>Caenorhabditis</taxon>
    </lineage>
</organism>
<dbReference type="SMART" id="SM00295">
    <property type="entry name" value="B41"/>
    <property type="match status" value="1"/>
</dbReference>
<dbReference type="Gene3D" id="1.20.80.10">
    <property type="match status" value="1"/>
</dbReference>
<dbReference type="Pfam" id="PF09380">
    <property type="entry name" value="FERM_C"/>
    <property type="match status" value="1"/>
</dbReference>
<dbReference type="SUPFAM" id="SSF47031">
    <property type="entry name" value="Second domain of FERM"/>
    <property type="match status" value="1"/>
</dbReference>
<reference evidence="4" key="1">
    <citation type="submission" date="2010-08" db="EMBL/GenBank/DDBJ databases">
        <authorList>
            <consortium name="Caenorhabditis japonica Sequencing Consortium"/>
            <person name="Wilson R.K."/>
        </authorList>
    </citation>
    <scope>NUCLEOTIDE SEQUENCE [LARGE SCALE GENOMIC DNA]</scope>
    <source>
        <strain evidence="4">DF5081</strain>
    </source>
</reference>
<keyword evidence="4" id="KW-1185">Reference proteome</keyword>
<protein>
    <submittedName>
        <fullName evidence="3">FERM domain-containing protein</fullName>
    </submittedName>
</protein>
<dbReference type="FunFam" id="1.20.80.10:FF:000006">
    <property type="entry name" value="FERM domain-containing protein 5 isoform X1"/>
    <property type="match status" value="1"/>
</dbReference>
<dbReference type="SMART" id="SM01196">
    <property type="entry name" value="FERM_C"/>
    <property type="match status" value="1"/>
</dbReference>
<sequence length="257" mass="28961">MTLHLRFRYYPSDPARLSDPNLRYQLFVQLQRDLLHGRLYCPATSAAELAALILQAQLGDYDETKHVGNYVSEYKLLLKQTPKLEERIASIHKELQGKSSVDAELEFLEKASQLDTYAFDPHTIKDPLDPANPVYLGASCKGILIYANQSRTHHIDWNELAKVDYSGRELKLTLSDSYRGGSTTPTNGTNGTLPTSLPNGQVDKVGAAAKQQSVSVFFLLVALCFRSTRDMRTRNSAHLFERDHANTVIFEETQTER</sequence>
<proteinExistence type="predicted"/>
<dbReference type="InterPro" id="IPR011993">
    <property type="entry name" value="PH-like_dom_sf"/>
</dbReference>
<dbReference type="PROSITE" id="PS50057">
    <property type="entry name" value="FERM_3"/>
    <property type="match status" value="1"/>
</dbReference>
<dbReference type="GO" id="GO:0031032">
    <property type="term" value="P:actomyosin structure organization"/>
    <property type="evidence" value="ECO:0007669"/>
    <property type="project" value="TreeGrafter"/>
</dbReference>
<dbReference type="PRINTS" id="PR00935">
    <property type="entry name" value="BAND41"/>
</dbReference>
<evidence type="ECO:0000259" key="2">
    <source>
        <dbReference type="PROSITE" id="PS50057"/>
    </source>
</evidence>
<name>A0A8R1E644_CAEJA</name>
<dbReference type="PANTHER" id="PTHR23280:SF32">
    <property type="entry name" value="FI22325P1"/>
    <property type="match status" value="1"/>
</dbReference>
<dbReference type="Gene3D" id="2.30.29.30">
    <property type="entry name" value="Pleckstrin-homology domain (PH domain)/Phosphotyrosine-binding domain (PTB)"/>
    <property type="match status" value="1"/>
</dbReference>
<feature type="compositionally biased region" description="Low complexity" evidence="1">
    <location>
        <begin position="180"/>
        <end position="197"/>
    </location>
</feature>
<dbReference type="GO" id="GO:0005856">
    <property type="term" value="C:cytoskeleton"/>
    <property type="evidence" value="ECO:0007669"/>
    <property type="project" value="TreeGrafter"/>
</dbReference>
<accession>A0A8R1E644</accession>
<evidence type="ECO:0000256" key="1">
    <source>
        <dbReference type="SAM" id="MobiDB-lite"/>
    </source>
</evidence>
<feature type="region of interest" description="Disordered" evidence="1">
    <location>
        <begin position="176"/>
        <end position="198"/>
    </location>
</feature>
<evidence type="ECO:0000313" key="3">
    <source>
        <dbReference type="EnsemblMetazoa" id="CJA22931.1"/>
    </source>
</evidence>